<gene>
    <name evidence="7" type="ORF">E1262_16990</name>
</gene>
<dbReference type="GO" id="GO:0004518">
    <property type="term" value="F:nuclease activity"/>
    <property type="evidence" value="ECO:0007669"/>
    <property type="project" value="UniProtKB-KW"/>
</dbReference>
<dbReference type="InterPro" id="IPR029060">
    <property type="entry name" value="PIN-like_dom_sf"/>
</dbReference>
<evidence type="ECO:0000256" key="5">
    <source>
        <dbReference type="SAM" id="MobiDB-lite"/>
    </source>
</evidence>
<dbReference type="OrthoDB" id="1525146at2"/>
<dbReference type="Gene3D" id="3.40.50.1010">
    <property type="entry name" value="5'-nuclease"/>
    <property type="match status" value="1"/>
</dbReference>
<evidence type="ECO:0000313" key="7">
    <source>
        <dbReference type="EMBL" id="TDD68125.1"/>
    </source>
</evidence>
<evidence type="ECO:0000256" key="4">
    <source>
        <dbReference type="ARBA" id="ARBA00022842"/>
    </source>
</evidence>
<comment type="caution">
    <text evidence="7">The sequence shown here is derived from an EMBL/GenBank/DDBJ whole genome shotgun (WGS) entry which is preliminary data.</text>
</comment>
<reference evidence="7 8" key="1">
    <citation type="submission" date="2019-02" db="EMBL/GenBank/DDBJ databases">
        <title>Draft genome sequences of novel Actinobacteria.</title>
        <authorList>
            <person name="Sahin N."/>
            <person name="Ay H."/>
            <person name="Saygin H."/>
        </authorList>
    </citation>
    <scope>NUCLEOTIDE SEQUENCE [LARGE SCALE GENOMIC DNA]</scope>
    <source>
        <strain evidence="7 8">8K307</strain>
    </source>
</reference>
<evidence type="ECO:0000313" key="8">
    <source>
        <dbReference type="Proteomes" id="UP000295217"/>
    </source>
</evidence>
<keyword evidence="8" id="KW-1185">Reference proteome</keyword>
<organism evidence="7 8">
    <name type="scientific">Jiangella aurantiaca</name>
    <dbReference type="NCBI Taxonomy" id="2530373"/>
    <lineage>
        <taxon>Bacteria</taxon>
        <taxon>Bacillati</taxon>
        <taxon>Actinomycetota</taxon>
        <taxon>Actinomycetes</taxon>
        <taxon>Jiangellales</taxon>
        <taxon>Jiangellaceae</taxon>
        <taxon>Jiangella</taxon>
    </lineage>
</organism>
<dbReference type="AlphaFoldDB" id="A0A4R5A921"/>
<feature type="compositionally biased region" description="Basic residues" evidence="5">
    <location>
        <begin position="85"/>
        <end position="107"/>
    </location>
</feature>
<evidence type="ECO:0000256" key="3">
    <source>
        <dbReference type="ARBA" id="ARBA00022801"/>
    </source>
</evidence>
<keyword evidence="4" id="KW-0460">Magnesium</keyword>
<evidence type="ECO:0000259" key="6">
    <source>
        <dbReference type="Pfam" id="PF01850"/>
    </source>
</evidence>
<feature type="region of interest" description="Disordered" evidence="5">
    <location>
        <begin position="78"/>
        <end position="109"/>
    </location>
</feature>
<keyword evidence="1" id="KW-0540">Nuclease</keyword>
<proteinExistence type="predicted"/>
<keyword evidence="3" id="KW-0378">Hydrolase</keyword>
<name>A0A4R5A921_9ACTN</name>
<dbReference type="SUPFAM" id="SSF88723">
    <property type="entry name" value="PIN domain-like"/>
    <property type="match status" value="1"/>
</dbReference>
<feature type="region of interest" description="Disordered" evidence="5">
    <location>
        <begin position="1"/>
        <end position="41"/>
    </location>
</feature>
<dbReference type="EMBL" id="SMLB01000023">
    <property type="protein sequence ID" value="TDD68125.1"/>
    <property type="molecule type" value="Genomic_DNA"/>
</dbReference>
<protein>
    <submittedName>
        <fullName evidence="7">PIN domain-containing protein</fullName>
    </submittedName>
</protein>
<dbReference type="GO" id="GO:0046872">
    <property type="term" value="F:metal ion binding"/>
    <property type="evidence" value="ECO:0007669"/>
    <property type="project" value="UniProtKB-KW"/>
</dbReference>
<dbReference type="Pfam" id="PF01850">
    <property type="entry name" value="PIN"/>
    <property type="match status" value="1"/>
</dbReference>
<dbReference type="GO" id="GO:0016787">
    <property type="term" value="F:hydrolase activity"/>
    <property type="evidence" value="ECO:0007669"/>
    <property type="project" value="UniProtKB-KW"/>
</dbReference>
<keyword evidence="2" id="KW-0479">Metal-binding</keyword>
<evidence type="ECO:0000256" key="1">
    <source>
        <dbReference type="ARBA" id="ARBA00022722"/>
    </source>
</evidence>
<sequence length="269" mass="28835">MEQPAALGHQRDHPLPALRPKRRAGPGATGGAAQRVHRGPVRGLGARGVARAGALPHPDGAGAVPLLLAHGSAHRALAGVAARPAPRHRRGALSRQGGRGRQRRRRRPESAWLALDLGTGHPVRHPAGDDGLARLQRGRRQRPAALVRLPRGADGEPGPRWHRRRRDLALKSTLAGLEIGRTLLRLTQGLAVQDGVDQALAGIAERHITEDIVGLARRIRAPMLRSLDAIHLATAFVLDADLLITYDHRLADACRHNSLRVAAPGRPTS</sequence>
<accession>A0A4R5A921</accession>
<evidence type="ECO:0000256" key="2">
    <source>
        <dbReference type="ARBA" id="ARBA00022723"/>
    </source>
</evidence>
<dbReference type="Proteomes" id="UP000295217">
    <property type="component" value="Unassembled WGS sequence"/>
</dbReference>
<feature type="domain" description="PIN" evidence="6">
    <location>
        <begin position="157"/>
        <end position="254"/>
    </location>
</feature>
<dbReference type="InterPro" id="IPR002716">
    <property type="entry name" value="PIN_dom"/>
</dbReference>